<dbReference type="Proteomes" id="UP000593842">
    <property type="component" value="Chromosome"/>
</dbReference>
<feature type="transmembrane region" description="Helical" evidence="1">
    <location>
        <begin position="58"/>
        <end position="78"/>
    </location>
</feature>
<feature type="transmembrane region" description="Helical" evidence="1">
    <location>
        <begin position="252"/>
        <end position="271"/>
    </location>
</feature>
<feature type="transmembrane region" description="Helical" evidence="1">
    <location>
        <begin position="407"/>
        <end position="425"/>
    </location>
</feature>
<name>A0A7I8DWH8_9FIRM</name>
<keyword evidence="1" id="KW-1133">Transmembrane helix</keyword>
<organism evidence="2 3">
    <name type="scientific">Faecalibacillus intestinalis</name>
    <dbReference type="NCBI Taxonomy" id="1982626"/>
    <lineage>
        <taxon>Bacteria</taxon>
        <taxon>Bacillati</taxon>
        <taxon>Bacillota</taxon>
        <taxon>Erysipelotrichia</taxon>
        <taxon>Erysipelotrichales</taxon>
        <taxon>Coprobacillaceae</taxon>
        <taxon>Faecalibacillus</taxon>
    </lineage>
</organism>
<feature type="transmembrane region" description="Helical" evidence="1">
    <location>
        <begin position="32"/>
        <end position="51"/>
    </location>
</feature>
<feature type="transmembrane region" description="Helical" evidence="1">
    <location>
        <begin position="377"/>
        <end position="395"/>
    </location>
</feature>
<evidence type="ECO:0000256" key="1">
    <source>
        <dbReference type="SAM" id="Phobius"/>
    </source>
</evidence>
<dbReference type="NCBIfam" id="TIGR04370">
    <property type="entry name" value="glyco_rpt_poly"/>
    <property type="match status" value="1"/>
</dbReference>
<keyword evidence="1" id="KW-0812">Transmembrane</keyword>
<evidence type="ECO:0000313" key="3">
    <source>
        <dbReference type="Proteomes" id="UP000593842"/>
    </source>
</evidence>
<accession>A0A7I8DWH8</accession>
<feature type="transmembrane region" description="Helical" evidence="1">
    <location>
        <begin position="7"/>
        <end position="26"/>
    </location>
</feature>
<sequence>MIVNKKMINVMMFYTIITTIFFVLFFSNYHFFNIYVLDFFLSFFIIGYFVLYYCFKRMLISIEVIFNIFGILYSNYYILENFILQNQPIIPSVGNTMMLAHLSILMFNIAFCMTSVSKVNIFKENKYIYNLHRMKKCLFLFLIISIFAEIYVVFLKIGYRYFISASRASKALLMADYSLLSFYKSTIPMIMSIYLYFFLKNKDKKSLFLFFVTCLLSIFNAVMSASRAELISVLLPVIFLLYYFKVISNKKIIILSIVIFLFFGMWKSLFWGEVNISFDSEFDSWYKISINILSNSKNSYLFGKSYIKTFINLFIPVTNFESLSTWYVKNYELSVYNIGGGRGFSCILEAFMNFGILGNIIIFMFLGWFVKKLKIKNDFQMIVYMIILISVYQVFRAESYSLLKNMMWFKIYPILIIYAYSRKYIQKGKIKNEIQ</sequence>
<feature type="transmembrane region" description="Helical" evidence="1">
    <location>
        <begin position="137"/>
        <end position="159"/>
    </location>
</feature>
<feature type="transmembrane region" description="Helical" evidence="1">
    <location>
        <begin position="228"/>
        <end position="245"/>
    </location>
</feature>
<protein>
    <recommendedName>
        <fullName evidence="4">O-antigen polysaccharide polymerase Wzy</fullName>
    </recommendedName>
</protein>
<proteinExistence type="predicted"/>
<gene>
    <name evidence="2" type="ORF">Fi14EGH31_06730</name>
</gene>
<feature type="transmembrane region" description="Helical" evidence="1">
    <location>
        <begin position="350"/>
        <end position="370"/>
    </location>
</feature>
<evidence type="ECO:0008006" key="4">
    <source>
        <dbReference type="Google" id="ProtNLM"/>
    </source>
</evidence>
<reference evidence="3" key="1">
    <citation type="submission" date="2020-09" db="EMBL/GenBank/DDBJ databases">
        <title>Complete genome sequencing of Faecalibacillus intestinalis strain 14EGH31.</title>
        <authorList>
            <person name="Sakamoto M."/>
            <person name="Murakami T."/>
            <person name="Mori H."/>
        </authorList>
    </citation>
    <scope>NUCLEOTIDE SEQUENCE [LARGE SCALE GENOMIC DNA]</scope>
    <source>
        <strain evidence="3">14EGH31</strain>
    </source>
</reference>
<dbReference type="KEGG" id="fit:Fi14EGH31_06730"/>
<evidence type="ECO:0000313" key="2">
    <source>
        <dbReference type="EMBL" id="BCL56961.1"/>
    </source>
</evidence>
<dbReference type="EMBL" id="AP024085">
    <property type="protein sequence ID" value="BCL56961.1"/>
    <property type="molecule type" value="Genomic_DNA"/>
</dbReference>
<feature type="transmembrane region" description="Helical" evidence="1">
    <location>
        <begin position="206"/>
        <end position="222"/>
    </location>
</feature>
<dbReference type="AlphaFoldDB" id="A0A7I8DWH8"/>
<feature type="transmembrane region" description="Helical" evidence="1">
    <location>
        <begin position="98"/>
        <end position="116"/>
    </location>
</feature>
<feature type="transmembrane region" description="Helical" evidence="1">
    <location>
        <begin position="179"/>
        <end position="199"/>
    </location>
</feature>
<keyword evidence="1" id="KW-0472">Membrane</keyword>